<accession>A0ABW7GU99</accession>
<comment type="caution">
    <text evidence="10">The sequence shown here is derived from an EMBL/GenBank/DDBJ whole genome shotgun (WGS) entry which is preliminary data.</text>
</comment>
<evidence type="ECO:0000256" key="3">
    <source>
        <dbReference type="ARBA" id="ARBA00022558"/>
    </source>
</evidence>
<evidence type="ECO:0000313" key="10">
    <source>
        <dbReference type="EMBL" id="MFG6465399.1"/>
    </source>
</evidence>
<feature type="signal peptide" evidence="8">
    <location>
        <begin position="1"/>
        <end position="27"/>
    </location>
</feature>
<evidence type="ECO:0000256" key="7">
    <source>
        <dbReference type="SAM" id="MobiDB-lite"/>
    </source>
</evidence>
<sequence length="1438" mass="152659">MFQHMTRFLPRFVSAMLGAVMLQQAMAAATDVSQAPLIVATPSAVKPNLLFILDDSGSMNFDFLPDHINGDGSPDPALCRSSSATASNSGSFNNTCCINGNSSSACWLGAAPFGTRRGQPPYLAADFNGLAYDPDVSYVPPVTASGSSWPSQTSANTAGWTAVKNDAYNVQNTNSIDLTSQYPDTEWCTDNLYTDCLRNDNYVLPGYVNGKNYAFFRATTASGSGQVATGAPDNPGTANRNFGPHYYVINAAEYCDDVDLRRCRSTAGSGYTYPAPVRWCNSDANARAASPPDASCQATRNGTFSYARFPTKFFTSGSGGTAPSRASVQFTISSNASCYVSVTAVNVNNVNILAAPTTPDYTRNGIGQQIAAQIMARSNGLTPGAATAYSAVTSNSGRTVTIYAPWGVNINYQVTFTTTPCTPNFDNATPRFSGYSAGTPPTQNGTFAGSFQRIDILPGATFSRASTRKDCVDIATRKAAGTCTYDEEMTNFANWWTYYHSRMQSMKSSASLAFGAIGSNRRVGYMSINNNTSADFLNLGIFSGTQKTNWFSKLTAAIPSNSTPLRTALSTAGQLYAGRFNGTTLNSVTVTDPVEYSCQKNFTILSTDGFWNENATPTQKDGSTAIGDQDSGSSFRPPIQDGNATSDTLADVAMYYASADLRTGTTGSAACTSGSGTGADVCGNSTNLAVTPDEKQVMKTFTLGLGASGYMQFSPTYLTDTRGDFYDVSQGRTPNASAGVCSWQSSGVCTWPIPASNTLTTIDDLWHAAINGGGTYFSASNPTTLYTGLTSALQSIDAQVGAAAAATTSNPNVSAGDNQVFVSNFKSSEWSGELQSQRLDVTTGIVDTNNVDWSARDKLNANASRTVYMFSSASTNNRKPFEWSQLTSSEKAYFTGSAIASLSQFCAYGAYCLSSSDQTAAAGEPLVKFIAGDRTNEGDLATATKYFRKRAHVLGDIVNSEAVYVKQSLVNYGDTGYDAFKNLPAVANRQGVVYVGSNDGMLHAFSAATGDELWAFVPTAVLPNLFKLADKQYSTQHQYFVDGTPVVQDVYVNSQWITMLVTGLGAGGRSYVAIDVTDPLDPKPMWEFTNNNLGLTIGKPEIGKLANGTWAVIFGSGYNNGALGDGNGRLFVLNAGTGSIIRTLETKALGLPVGNSSTPSGLAHIRAWVDNNDSDNTIQRVYGGDNLGNLWRFDVNDNVGAPGYEAQRIATLKDGAGNSQPITSRPELGDVNGIAMVYVGTGRYLGTTDLTDTSQQSIYGIKDRLNTIDIGNPRLVTNSFVQQTLTVGTCPVNSSACSSGQTVRTSTSNTVNLATDGGWFVDLPQTRERVNTDPQLALGTLVVNSNVIDPGNLCKVGGSSWANFFDYRTGAPISTAQNVTSVSLGDAVATRPSVVKLPNNKVISITRLSNDRTVSSPTPTTSLTSPTRRLSWRDLVAQ</sequence>
<keyword evidence="11" id="KW-1185">Reference proteome</keyword>
<keyword evidence="5" id="KW-0106">Calcium</keyword>
<dbReference type="EMBL" id="JBIGIB010000001">
    <property type="protein sequence ID" value="MFG6465399.1"/>
    <property type="molecule type" value="Genomic_DNA"/>
</dbReference>
<dbReference type="SUPFAM" id="SSF50998">
    <property type="entry name" value="Quinoprotein alcohol dehydrogenase-like"/>
    <property type="match status" value="1"/>
</dbReference>
<dbReference type="InterPro" id="IPR011047">
    <property type="entry name" value="Quinoprotein_ADH-like_sf"/>
</dbReference>
<dbReference type="InterPro" id="IPR015943">
    <property type="entry name" value="WD40/YVTN_repeat-like_dom_sf"/>
</dbReference>
<proteinExistence type="inferred from homology"/>
<feature type="compositionally biased region" description="Polar residues" evidence="7">
    <location>
        <begin position="613"/>
        <end position="622"/>
    </location>
</feature>
<dbReference type="Proteomes" id="UP001606303">
    <property type="component" value="Unassembled WGS sequence"/>
</dbReference>
<feature type="chain" id="PRO_5045459444" evidence="8">
    <location>
        <begin position="28"/>
        <end position="1438"/>
    </location>
</feature>
<feature type="domain" description="PilY1 beta-propeller" evidence="9">
    <location>
        <begin position="954"/>
        <end position="1286"/>
    </location>
</feature>
<dbReference type="InterPro" id="IPR008707">
    <property type="entry name" value="B-propeller_PilY1"/>
</dbReference>
<evidence type="ECO:0000313" key="11">
    <source>
        <dbReference type="Proteomes" id="UP001606303"/>
    </source>
</evidence>
<name>A0ABW7GU99_9BURK</name>
<reference evidence="10 11" key="1">
    <citation type="submission" date="2024-08" db="EMBL/GenBank/DDBJ databases">
        <authorList>
            <person name="Lu H."/>
        </authorList>
    </citation>
    <scope>NUCLEOTIDE SEQUENCE [LARGE SCALE GENOMIC DNA]</scope>
    <source>
        <strain evidence="10 11">BYS87W</strain>
    </source>
</reference>
<feature type="region of interest" description="Disordered" evidence="7">
    <location>
        <begin position="613"/>
        <end position="642"/>
    </location>
</feature>
<evidence type="ECO:0000256" key="8">
    <source>
        <dbReference type="SAM" id="SignalP"/>
    </source>
</evidence>
<evidence type="ECO:0000256" key="6">
    <source>
        <dbReference type="ARBA" id="ARBA00023263"/>
    </source>
</evidence>
<organism evidence="10 11">
    <name type="scientific">Pelomonas baiyunensis</name>
    <dbReference type="NCBI Taxonomy" id="3299026"/>
    <lineage>
        <taxon>Bacteria</taxon>
        <taxon>Pseudomonadati</taxon>
        <taxon>Pseudomonadota</taxon>
        <taxon>Betaproteobacteria</taxon>
        <taxon>Burkholderiales</taxon>
        <taxon>Sphaerotilaceae</taxon>
        <taxon>Roseateles</taxon>
    </lineage>
</organism>
<comment type="similarity">
    <text evidence="2">Belongs to the PilY1 family.</text>
</comment>
<comment type="subcellular location">
    <subcellularLocation>
        <location evidence="1">Fimbrium</location>
    </subcellularLocation>
</comment>
<evidence type="ECO:0000256" key="1">
    <source>
        <dbReference type="ARBA" id="ARBA00004561"/>
    </source>
</evidence>
<gene>
    <name evidence="10" type="ORF">ACG01O_02130</name>
</gene>
<evidence type="ECO:0000256" key="4">
    <source>
        <dbReference type="ARBA" id="ARBA00022723"/>
    </source>
</evidence>
<dbReference type="Gene3D" id="2.130.10.10">
    <property type="entry name" value="YVTN repeat-like/Quinoprotein amine dehydrogenase"/>
    <property type="match status" value="1"/>
</dbReference>
<keyword evidence="8" id="KW-0732">Signal</keyword>
<dbReference type="RefSeq" id="WP_394380837.1">
    <property type="nucleotide sequence ID" value="NZ_JBIGIB010000001.1"/>
</dbReference>
<protein>
    <submittedName>
        <fullName evidence="10">Pilus assembly protein</fullName>
    </submittedName>
</protein>
<evidence type="ECO:0000259" key="9">
    <source>
        <dbReference type="Pfam" id="PF05567"/>
    </source>
</evidence>
<dbReference type="Pfam" id="PF05567">
    <property type="entry name" value="T4P_PilY1"/>
    <property type="match status" value="1"/>
</dbReference>
<keyword evidence="3" id="KW-1029">Fimbrium biogenesis</keyword>
<dbReference type="SMART" id="SM00564">
    <property type="entry name" value="PQQ"/>
    <property type="match status" value="2"/>
</dbReference>
<keyword evidence="6" id="KW-0281">Fimbrium</keyword>
<keyword evidence="4" id="KW-0479">Metal-binding</keyword>
<evidence type="ECO:0000256" key="2">
    <source>
        <dbReference type="ARBA" id="ARBA00008387"/>
    </source>
</evidence>
<dbReference type="InterPro" id="IPR018391">
    <property type="entry name" value="PQQ_b-propeller_rpt"/>
</dbReference>
<evidence type="ECO:0000256" key="5">
    <source>
        <dbReference type="ARBA" id="ARBA00022837"/>
    </source>
</evidence>